<dbReference type="Gene3D" id="2.160.20.120">
    <property type="match status" value="1"/>
</dbReference>
<dbReference type="Pfam" id="PF10988">
    <property type="entry name" value="DUF2807"/>
    <property type="match status" value="1"/>
</dbReference>
<organism evidence="2 3">
    <name type="scientific">Catellatospora methionotrophica</name>
    <dbReference type="NCBI Taxonomy" id="121620"/>
    <lineage>
        <taxon>Bacteria</taxon>
        <taxon>Bacillati</taxon>
        <taxon>Actinomycetota</taxon>
        <taxon>Actinomycetes</taxon>
        <taxon>Micromonosporales</taxon>
        <taxon>Micromonosporaceae</taxon>
        <taxon>Catellatospora</taxon>
    </lineage>
</organism>
<comment type="caution">
    <text evidence="2">The sequence shown here is derived from an EMBL/GenBank/DDBJ whole genome shotgun (WGS) entry which is preliminary data.</text>
</comment>
<evidence type="ECO:0000313" key="3">
    <source>
        <dbReference type="Proteomes" id="UP000660339"/>
    </source>
</evidence>
<keyword evidence="3" id="KW-1185">Reference proteome</keyword>
<feature type="domain" description="Putative auto-transporter adhesin head GIN" evidence="1">
    <location>
        <begin position="191"/>
        <end position="296"/>
    </location>
</feature>
<gene>
    <name evidence="2" type="ORF">Cme02nite_20750</name>
</gene>
<sequence>MRPAVAVAALVATNGPTHPGGAVLLEQGVFVIETFQAASLHLANLANSVVDVDDTLSPGTAVVSVIGSAESERAVTVGVDGGVLYVAGPESGTVIAAGGGVNIVSGNARVGTMVGQVSGGMVQIGGSGIVISGGSGEVIVNGRRINLDDMPQAPAPARVRVTVRTGTPVTIADTTIGSYRVGSTHGPLRVTGSATTVEAGSVGATRIRVQGTGNVHITEVTGPRLSVSVSGTGCVVIDGGQVDDMAARVSGTGNLGFGGIVDGPAELEVSGVGHIAVNRVTGSVDRHTSGLGRITIHQC</sequence>
<proteinExistence type="predicted"/>
<dbReference type="AlphaFoldDB" id="A0A8J3PEW1"/>
<evidence type="ECO:0000313" key="2">
    <source>
        <dbReference type="EMBL" id="GIG13743.1"/>
    </source>
</evidence>
<dbReference type="Proteomes" id="UP000660339">
    <property type="component" value="Unassembled WGS sequence"/>
</dbReference>
<name>A0A8J3PEW1_9ACTN</name>
<evidence type="ECO:0000259" key="1">
    <source>
        <dbReference type="Pfam" id="PF10988"/>
    </source>
</evidence>
<dbReference type="EMBL" id="BONJ01000007">
    <property type="protein sequence ID" value="GIG13743.1"/>
    <property type="molecule type" value="Genomic_DNA"/>
</dbReference>
<accession>A0A8J3PEW1</accession>
<protein>
    <recommendedName>
        <fullName evidence="1">Putative auto-transporter adhesin head GIN domain-containing protein</fullName>
    </recommendedName>
</protein>
<reference evidence="2" key="1">
    <citation type="submission" date="2021-01" db="EMBL/GenBank/DDBJ databases">
        <title>Whole genome shotgun sequence of Catellatospora methionotrophica NBRC 14553.</title>
        <authorList>
            <person name="Komaki H."/>
            <person name="Tamura T."/>
        </authorList>
    </citation>
    <scope>NUCLEOTIDE SEQUENCE</scope>
    <source>
        <strain evidence="2">NBRC 14553</strain>
    </source>
</reference>
<dbReference type="InterPro" id="IPR021255">
    <property type="entry name" value="DUF2807"/>
</dbReference>